<evidence type="ECO:0000313" key="2">
    <source>
        <dbReference type="Proteomes" id="UP000033187"/>
    </source>
</evidence>
<dbReference type="AntiFam" id="ANF00011">
    <property type="entry name" value="tRNA translation"/>
</dbReference>
<keyword evidence="2" id="KW-1185">Reference proteome</keyword>
<accession>A0A0D6JGX9</accession>
<dbReference type="Proteomes" id="UP000033187">
    <property type="component" value="Chromosome 1"/>
</dbReference>
<dbReference type="KEGG" id="fiy:BN1229_v1_2380"/>
<organism evidence="1 2">
    <name type="scientific">Candidatus Filomicrobium marinum</name>
    <dbReference type="NCBI Taxonomy" id="1608628"/>
    <lineage>
        <taxon>Bacteria</taxon>
        <taxon>Pseudomonadati</taxon>
        <taxon>Pseudomonadota</taxon>
        <taxon>Alphaproteobacteria</taxon>
        <taxon>Hyphomicrobiales</taxon>
        <taxon>Hyphomicrobiaceae</taxon>
        <taxon>Filomicrobium</taxon>
    </lineage>
</organism>
<dbReference type="KEGG" id="fil:BN1229_v1_3543"/>
<gene>
    <name evidence="1" type="ORF">YBN1229_v1_2380</name>
</gene>
<name>A0A0D6JGX9_9HYPH</name>
<sequence length="106" mass="11628">MQVGDGCLKALWECAAQTVGTDCKYWLGRQDSNLGMAVPKTAALPLGYAPSDRMVFYSVFAGFQVRQTRGWALKKGRTPSLYFVSHLGRPFGRPAKMKPINSPVAC</sequence>
<proteinExistence type="predicted"/>
<reference evidence="2" key="1">
    <citation type="submission" date="2015-02" db="EMBL/GenBank/DDBJ databases">
        <authorList>
            <person name="Chooi Y.-H."/>
        </authorList>
    </citation>
    <scope>NUCLEOTIDE SEQUENCE [LARGE SCALE GENOMIC DNA]</scope>
    <source>
        <strain evidence="2">strain Y</strain>
    </source>
</reference>
<protein>
    <submittedName>
        <fullName evidence="1">Uncharacterized protein</fullName>
    </submittedName>
</protein>
<dbReference type="EMBL" id="LN829119">
    <property type="protein sequence ID" value="CPR19926.1"/>
    <property type="molecule type" value="Genomic_DNA"/>
</dbReference>
<evidence type="ECO:0000313" key="1">
    <source>
        <dbReference type="EMBL" id="CPR19926.1"/>
    </source>
</evidence>
<dbReference type="AlphaFoldDB" id="A0A0D6JGX9"/>